<feature type="signal peptide" evidence="1">
    <location>
        <begin position="1"/>
        <end position="18"/>
    </location>
</feature>
<gene>
    <name evidence="3" type="ORF">GCM10022394_34280</name>
</gene>
<name>A0ABP6WIH6_9GAMM</name>
<dbReference type="RefSeq" id="WP_344960075.1">
    <property type="nucleotide sequence ID" value="NZ_BAABCX010000008.1"/>
</dbReference>
<evidence type="ECO:0000256" key="1">
    <source>
        <dbReference type="SAM" id="SignalP"/>
    </source>
</evidence>
<reference evidence="4" key="1">
    <citation type="journal article" date="2019" name="Int. J. Syst. Evol. Microbiol.">
        <title>The Global Catalogue of Microorganisms (GCM) 10K type strain sequencing project: providing services to taxonomists for standard genome sequencing and annotation.</title>
        <authorList>
            <consortium name="The Broad Institute Genomics Platform"/>
            <consortium name="The Broad Institute Genome Sequencing Center for Infectious Disease"/>
            <person name="Wu L."/>
            <person name="Ma J."/>
        </authorList>
    </citation>
    <scope>NUCLEOTIDE SEQUENCE [LARGE SCALE GENOMIC DNA]</scope>
    <source>
        <strain evidence="4">JCM 17110</strain>
    </source>
</reference>
<accession>A0ABP6WIH6</accession>
<evidence type="ECO:0000313" key="3">
    <source>
        <dbReference type="EMBL" id="GAA3551194.1"/>
    </source>
</evidence>
<dbReference type="Gene3D" id="2.40.160.160">
    <property type="entry name" value="Inverse autotransporter, beta-domain"/>
    <property type="match status" value="1"/>
</dbReference>
<organism evidence="3 4">
    <name type="scientific">Zobellella aerophila</name>
    <dbReference type="NCBI Taxonomy" id="870480"/>
    <lineage>
        <taxon>Bacteria</taxon>
        <taxon>Pseudomonadati</taxon>
        <taxon>Pseudomonadota</taxon>
        <taxon>Gammaproteobacteria</taxon>
        <taxon>Aeromonadales</taxon>
        <taxon>Aeromonadaceae</taxon>
        <taxon>Zobellella</taxon>
    </lineage>
</organism>
<dbReference type="InterPro" id="IPR024519">
    <property type="entry name" value="IAT_beta"/>
</dbReference>
<comment type="caution">
    <text evidence="3">The sequence shown here is derived from an EMBL/GenBank/DDBJ whole genome shotgun (WGS) entry which is preliminary data.</text>
</comment>
<evidence type="ECO:0000313" key="4">
    <source>
        <dbReference type="Proteomes" id="UP001500795"/>
    </source>
</evidence>
<dbReference type="InterPro" id="IPR038177">
    <property type="entry name" value="IAT_beta_sf"/>
</dbReference>
<feature type="chain" id="PRO_5046380646" description="Inverse autotransporter beta-domain domain-containing protein" evidence="1">
    <location>
        <begin position="19"/>
        <end position="378"/>
    </location>
</feature>
<proteinExistence type="predicted"/>
<feature type="domain" description="Inverse autotransporter beta-domain" evidence="2">
    <location>
        <begin position="184"/>
        <end position="340"/>
    </location>
</feature>
<keyword evidence="1" id="KW-0732">Signal</keyword>
<sequence>MRCILFALSLLMSPPLWPLELPVVMYQVVEGEDWVLLASRHGLSEQQLRDDYNAELSTAELVQGDWIRVPGPAVAPALFPPLVSLSAPQQPANEKMMLTLAGAMKAAAEDRLDMFVERETSSLTDETLLFGTRQLSALPWISPEAWGWDYQLPLFDKDLRFNSRMALPLSGRWKGEMGVDYRLERLTYQLGLNYRQPLLGAWHAQVAPVVDYQDEYEHRRAGVTLALAHPDWRMGISRYRRFSGWRHGPDGWERPASGLLWFGEGRMPFVSGLTMAVSRYQWQGHRLSLQGSGDNDRASAAHQWSLSYSPWQRFRIQTDLRSNNQRQYESRVKLGIELPLSLSGGWFWPRRPDLGLLNYQPLRHHSVMVLEQAAYEAW</sequence>
<dbReference type="EMBL" id="BAABCX010000008">
    <property type="protein sequence ID" value="GAA3551194.1"/>
    <property type="molecule type" value="Genomic_DNA"/>
</dbReference>
<keyword evidence="4" id="KW-1185">Reference proteome</keyword>
<dbReference type="Proteomes" id="UP001500795">
    <property type="component" value="Unassembled WGS sequence"/>
</dbReference>
<dbReference type="Pfam" id="PF11924">
    <property type="entry name" value="IAT_beta"/>
    <property type="match status" value="1"/>
</dbReference>
<protein>
    <recommendedName>
        <fullName evidence="2">Inverse autotransporter beta-domain domain-containing protein</fullName>
    </recommendedName>
</protein>
<evidence type="ECO:0000259" key="2">
    <source>
        <dbReference type="Pfam" id="PF11924"/>
    </source>
</evidence>